<proteinExistence type="predicted"/>
<dbReference type="Proteomes" id="UP000244677">
    <property type="component" value="Chromosome"/>
</dbReference>
<dbReference type="EMBL" id="CP020919">
    <property type="protein sequence ID" value="AWG25925.1"/>
    <property type="molecule type" value="Genomic_DNA"/>
</dbReference>
<gene>
    <name evidence="2" type="ORF">FK004_12175</name>
</gene>
<dbReference type="KEGG" id="fki:FK004_12175"/>
<dbReference type="GO" id="GO:0008236">
    <property type="term" value="F:serine-type peptidase activity"/>
    <property type="evidence" value="ECO:0007669"/>
    <property type="project" value="InterPro"/>
</dbReference>
<organism evidence="2 3">
    <name type="scientific">Flavobacterium kingsejongi</name>
    <dbReference type="NCBI Taxonomy" id="1678728"/>
    <lineage>
        <taxon>Bacteria</taxon>
        <taxon>Pseudomonadati</taxon>
        <taxon>Bacteroidota</taxon>
        <taxon>Flavobacteriia</taxon>
        <taxon>Flavobacteriales</taxon>
        <taxon>Flavobacteriaceae</taxon>
        <taxon>Flavobacterium</taxon>
    </lineage>
</organism>
<dbReference type="PANTHER" id="PTHR32060">
    <property type="entry name" value="TAIL-SPECIFIC PROTEASE"/>
    <property type="match status" value="1"/>
</dbReference>
<dbReference type="GO" id="GO:0006508">
    <property type="term" value="P:proteolysis"/>
    <property type="evidence" value="ECO:0007669"/>
    <property type="project" value="InterPro"/>
</dbReference>
<feature type="domain" description="Tail specific protease" evidence="1">
    <location>
        <begin position="327"/>
        <end position="544"/>
    </location>
</feature>
<evidence type="ECO:0000313" key="2">
    <source>
        <dbReference type="EMBL" id="AWG25925.1"/>
    </source>
</evidence>
<dbReference type="InterPro" id="IPR036034">
    <property type="entry name" value="PDZ_sf"/>
</dbReference>
<keyword evidence="3" id="KW-1185">Reference proteome</keyword>
<dbReference type="InterPro" id="IPR029045">
    <property type="entry name" value="ClpP/crotonase-like_dom_sf"/>
</dbReference>
<dbReference type="SUPFAM" id="SSF52096">
    <property type="entry name" value="ClpP/crotonase"/>
    <property type="match status" value="1"/>
</dbReference>
<dbReference type="GO" id="GO:0007165">
    <property type="term" value="P:signal transduction"/>
    <property type="evidence" value="ECO:0007669"/>
    <property type="project" value="TreeGrafter"/>
</dbReference>
<dbReference type="Gene3D" id="2.30.42.10">
    <property type="match status" value="1"/>
</dbReference>
<dbReference type="PANTHER" id="PTHR32060:SF30">
    <property type="entry name" value="CARBOXY-TERMINAL PROCESSING PROTEASE CTPA"/>
    <property type="match status" value="1"/>
</dbReference>
<accession>A0A2S1LQ98</accession>
<dbReference type="GO" id="GO:0004175">
    <property type="term" value="F:endopeptidase activity"/>
    <property type="evidence" value="ECO:0007669"/>
    <property type="project" value="TreeGrafter"/>
</dbReference>
<dbReference type="Pfam" id="PF03572">
    <property type="entry name" value="Peptidase_S41"/>
    <property type="match status" value="1"/>
</dbReference>
<evidence type="ECO:0000313" key="3">
    <source>
        <dbReference type="Proteomes" id="UP000244677"/>
    </source>
</evidence>
<dbReference type="AlphaFoldDB" id="A0A2S1LQ98"/>
<reference evidence="2 3" key="1">
    <citation type="submission" date="2017-04" db="EMBL/GenBank/DDBJ databases">
        <title>Complete genome sequence of Flavobacterium kingsejong AJ004.</title>
        <authorList>
            <person name="Lee P.C."/>
        </authorList>
    </citation>
    <scope>NUCLEOTIDE SEQUENCE [LARGE SCALE GENOMIC DNA]</scope>
    <source>
        <strain evidence="2 3">AJ004</strain>
    </source>
</reference>
<evidence type="ECO:0000259" key="1">
    <source>
        <dbReference type="SMART" id="SM00245"/>
    </source>
</evidence>
<name>A0A2S1LQ98_9FLAO</name>
<protein>
    <recommendedName>
        <fullName evidence="1">Tail specific protease domain-containing protein</fullName>
    </recommendedName>
</protein>
<dbReference type="RefSeq" id="WP_108737469.1">
    <property type="nucleotide sequence ID" value="NZ_CP020919.1"/>
</dbReference>
<dbReference type="InterPro" id="IPR005151">
    <property type="entry name" value="Tail-specific_protease"/>
</dbReference>
<sequence>MNPNRLLLLFLLICTTASFSQKKKSLSDTELQTIAKTWGLIKYYHPLVSRGKIDADSLLLTALAQQQPAKKTIANWIAFLDTRSKSSNIPAEPKNVCNDPDNRNFDTRWIQTDKNLDNTQKKFLNGIVTASSAPGTYYSQDKDNIRYYGKREKVYKEKALEENYRLLTLFRAWNAIEYFAPYKYVISKKWDTVLLEFIPKFRQATDQKSYDQVVMEFSGALEDTHSEINPRPNASILGTYGAPFTFHMAEHKMVVTKPIDAEKCKAYGIAYGDVIVSIDKEPVTRIIARMSKYFSASNPAIQERDAFKYLFYGPEGSFTIQGYDVNNKPFDKTIARIDRSSQVWFEDGLPDNPLIYRDEATQKIVYSKRYDDGIGYIDFGMLQAQDIDSLITVMKDTKAIIFDLRNYNDNYQLLKILGFLLPEPAWFGISTKVDFTQPGKFCYQDFIIREDYKYIGKKNPNAYTGKVYVLINEETQSVQEMWSMIFKKVPDVTFVGSQTAGADGNKTPILLADGRELIFSGVGIFYPDKTPTQKIGIVPDVVVKPTVSDLQNHKDPVLDKALAIIRK</sequence>
<dbReference type="SMART" id="SM00245">
    <property type="entry name" value="TSPc"/>
    <property type="match status" value="1"/>
</dbReference>
<dbReference type="Gene3D" id="3.90.226.10">
    <property type="entry name" value="2-enoyl-CoA Hydratase, Chain A, domain 1"/>
    <property type="match status" value="1"/>
</dbReference>
<dbReference type="GO" id="GO:0030288">
    <property type="term" value="C:outer membrane-bounded periplasmic space"/>
    <property type="evidence" value="ECO:0007669"/>
    <property type="project" value="TreeGrafter"/>
</dbReference>
<dbReference type="OrthoDB" id="5379939at2"/>